<reference evidence="3 4" key="1">
    <citation type="submission" date="2023-12" db="EMBL/GenBank/DDBJ databases">
        <title>Genome sequencing and assembly of bacterial species from a model synthetic community.</title>
        <authorList>
            <person name="Hogle S.L."/>
        </authorList>
    </citation>
    <scope>NUCLEOTIDE SEQUENCE [LARGE SCALE GENOMIC DNA]</scope>
    <source>
        <strain evidence="3 4">HAMBI_3031</strain>
    </source>
</reference>
<proteinExistence type="predicted"/>
<accession>A0ABZ0W691</accession>
<dbReference type="EMBL" id="CP139960">
    <property type="protein sequence ID" value="WQD37540.1"/>
    <property type="molecule type" value="Genomic_DNA"/>
</dbReference>
<protein>
    <submittedName>
        <fullName evidence="3">DUF5683 domain-containing protein</fullName>
    </submittedName>
</protein>
<evidence type="ECO:0000313" key="4">
    <source>
        <dbReference type="Proteomes" id="UP001325680"/>
    </source>
</evidence>
<organism evidence="3 4">
    <name type="scientific">Niabella yanshanensis</name>
    <dbReference type="NCBI Taxonomy" id="577386"/>
    <lineage>
        <taxon>Bacteria</taxon>
        <taxon>Pseudomonadati</taxon>
        <taxon>Bacteroidota</taxon>
        <taxon>Chitinophagia</taxon>
        <taxon>Chitinophagales</taxon>
        <taxon>Chitinophagaceae</taxon>
        <taxon>Niabella</taxon>
    </lineage>
</organism>
<sequence>MHVVTKLFLSALLYTLLQVGGAHAQTVDTTVARQLMAAKDSVPKPTIKNPAFRETDSAKLRDPNARIPRVAAIRSAILPGWGQIYNKKLWYVKVPVIYAALGITGGIFVNNITWYNRTKYAYRVAINIQQGKDSLTGAAYGKVYESLKRVFFEGSQGIQPEYLRTNRDYFRKNVDYAAIYFVIAWGLNVVEAAVGAHLSSFDVSPDLTFKIHPGYSEMAQTAGISLVLKVK</sequence>
<feature type="chain" id="PRO_5046566963" evidence="1">
    <location>
        <begin position="25"/>
        <end position="231"/>
    </location>
</feature>
<evidence type="ECO:0000256" key="1">
    <source>
        <dbReference type="SAM" id="SignalP"/>
    </source>
</evidence>
<dbReference type="Pfam" id="PF18935">
    <property type="entry name" value="DUF5683"/>
    <property type="match status" value="1"/>
</dbReference>
<evidence type="ECO:0000259" key="2">
    <source>
        <dbReference type="Pfam" id="PF18935"/>
    </source>
</evidence>
<keyword evidence="1" id="KW-0732">Signal</keyword>
<dbReference type="Proteomes" id="UP001325680">
    <property type="component" value="Chromosome"/>
</dbReference>
<keyword evidence="4" id="KW-1185">Reference proteome</keyword>
<dbReference type="InterPro" id="IPR043738">
    <property type="entry name" value="DUF5683"/>
</dbReference>
<feature type="domain" description="DUF5683" evidence="2">
    <location>
        <begin position="67"/>
        <end position="228"/>
    </location>
</feature>
<dbReference type="RefSeq" id="WP_114791678.1">
    <property type="nucleotide sequence ID" value="NZ_CP139960.1"/>
</dbReference>
<evidence type="ECO:0000313" key="3">
    <source>
        <dbReference type="EMBL" id="WQD37540.1"/>
    </source>
</evidence>
<feature type="signal peptide" evidence="1">
    <location>
        <begin position="1"/>
        <end position="24"/>
    </location>
</feature>
<gene>
    <name evidence="3" type="ORF">U0035_17860</name>
</gene>
<name>A0ABZ0W691_9BACT</name>